<evidence type="ECO:0000313" key="2">
    <source>
        <dbReference type="EMBL" id="GLC29752.1"/>
    </source>
</evidence>
<dbReference type="InterPro" id="IPR015943">
    <property type="entry name" value="WD40/YVTN_repeat-like_dom_sf"/>
</dbReference>
<protein>
    <recommendedName>
        <fullName evidence="1">Pyrrolo-quinoline quinone repeat domain-containing protein</fullName>
    </recommendedName>
</protein>
<feature type="domain" description="Pyrrolo-quinoline quinone repeat" evidence="1">
    <location>
        <begin position="459"/>
        <end position="549"/>
    </location>
</feature>
<evidence type="ECO:0000313" key="3">
    <source>
        <dbReference type="Proteomes" id="UP001208567"/>
    </source>
</evidence>
<reference evidence="2 3" key="1">
    <citation type="journal article" date="2024" name="Int. J. Syst. Evol. Microbiol.">
        <title>Clostridium omnivorum sp. nov., isolated from anoxic soil under the treatment of reductive soil disinfestation.</title>
        <authorList>
            <person name="Ueki A."/>
            <person name="Tonouchi A."/>
            <person name="Kaku N."/>
            <person name="Honma S."/>
            <person name="Ueki K."/>
        </authorList>
    </citation>
    <scope>NUCLEOTIDE SEQUENCE [LARGE SCALE GENOMIC DNA]</scope>
    <source>
        <strain evidence="2 3">E14</strain>
    </source>
</reference>
<dbReference type="EMBL" id="BRXR01000001">
    <property type="protein sequence ID" value="GLC29752.1"/>
    <property type="molecule type" value="Genomic_DNA"/>
</dbReference>
<dbReference type="Gene3D" id="2.130.10.10">
    <property type="entry name" value="YVTN repeat-like/Quinoprotein amine dehydrogenase"/>
    <property type="match status" value="1"/>
</dbReference>
<evidence type="ECO:0000259" key="1">
    <source>
        <dbReference type="Pfam" id="PF13360"/>
    </source>
</evidence>
<dbReference type="PANTHER" id="PTHR34512">
    <property type="entry name" value="CELL SURFACE PROTEIN"/>
    <property type="match status" value="1"/>
</dbReference>
<dbReference type="SUPFAM" id="SSF50998">
    <property type="entry name" value="Quinoprotein alcohol dehydrogenase-like"/>
    <property type="match status" value="2"/>
</dbReference>
<dbReference type="InterPro" id="IPR002372">
    <property type="entry name" value="PQQ_rpt_dom"/>
</dbReference>
<organism evidence="2 3">
    <name type="scientific">Clostridium omnivorum</name>
    <dbReference type="NCBI Taxonomy" id="1604902"/>
    <lineage>
        <taxon>Bacteria</taxon>
        <taxon>Bacillati</taxon>
        <taxon>Bacillota</taxon>
        <taxon>Clostridia</taxon>
        <taxon>Eubacteriales</taxon>
        <taxon>Clostridiaceae</taxon>
        <taxon>Clostridium</taxon>
    </lineage>
</organism>
<dbReference type="RefSeq" id="WP_264849034.1">
    <property type="nucleotide sequence ID" value="NZ_BRXR01000001.1"/>
</dbReference>
<proteinExistence type="predicted"/>
<sequence length="552" mass="61338">MKSNIKKAIVCILIIPVFAGISPENKRAKNVVTKGNETCFVDPYERIQAAFALESKRKNMLMNNSVINFSADTSANISTYGMSYDLDKINKNRPDFSFTSEGYAELPGVTCFRGDNNRDGGSYGKVDVKEGKLSILWKKDIGTIDTWSGVGWNGQPAIVKWDKTAIANMNIKENKKKKENLKEVIYATLDGNVYFLDLEDGSETRTKLNIGAPIKGSLTVDPRGIPLLYVGQGIDRSGSSYVDFAYRIFSLTNFKKLYEIKGRDNFARRDWGAFDSTALVDRINDYLFICGENGVVYSGKLNTKYENGQVEIKPELDKYRYSFPGKDKRGIENSIAIYKNYGFFADNDGMLQCIDLKNLKPLWASNVKDDTDSTIVLEKQDSELNLYTACEVDHQGQNGFSYVRKFDAASGKLLWENKYMCSYNEETNGGALATPVLGKGDIKNLVIFNIARHTSSNGGVLVAIDKNTGKEVWSLKLNNYCWSSPVALYSKEDKSYIVQCDSTGKAMLIEGISGKVMDTIELGANVEGTPAAFEDTLVVGTRGCKIIGFKVK</sequence>
<dbReference type="Proteomes" id="UP001208567">
    <property type="component" value="Unassembled WGS sequence"/>
</dbReference>
<name>A0ABQ5N3F8_9CLOT</name>
<dbReference type="Pfam" id="PF13360">
    <property type="entry name" value="PQQ_2"/>
    <property type="match status" value="1"/>
</dbReference>
<accession>A0ABQ5N3F8</accession>
<comment type="caution">
    <text evidence="2">The sequence shown here is derived from an EMBL/GenBank/DDBJ whole genome shotgun (WGS) entry which is preliminary data.</text>
</comment>
<dbReference type="InterPro" id="IPR011047">
    <property type="entry name" value="Quinoprotein_ADH-like_sf"/>
</dbReference>
<gene>
    <name evidence="2" type="ORF">bsdE14_11620</name>
</gene>
<dbReference type="PANTHER" id="PTHR34512:SF30">
    <property type="entry name" value="OUTER MEMBRANE PROTEIN ASSEMBLY FACTOR BAMB"/>
    <property type="match status" value="1"/>
</dbReference>
<keyword evidence="3" id="KW-1185">Reference proteome</keyword>